<gene>
    <name evidence="11" type="ORF">H9631_14550</name>
</gene>
<sequence length="244" mass="28234">MEQKIDVLIIEDDFWIAGIHKDLVEQIPSFHVQHIAKSSEEAQNFLSHSEQLPHIILLDIYIPDTEGLTLFYSLRNHFPSIDIIVVTAANDLRTIVETRRAGAFDFIIKPVDQHRFRQSLYSYATFQDQINRSASFNQEEVNKLFRMTSLASSQEKKPSQLPKGIDPLTLHEIIGFLEDDTYEAMTATDISESLGMSRSTVRRYMEYLVSTNQAEAMLHYGSVGRPLRQYIYRKQYEQNAEKNL</sequence>
<evidence type="ECO:0000256" key="8">
    <source>
        <dbReference type="ARBA" id="ARBA00023163"/>
    </source>
</evidence>
<dbReference type="InterPro" id="IPR036390">
    <property type="entry name" value="WH_DNA-bd_sf"/>
</dbReference>
<keyword evidence="4" id="KW-0902">Two-component regulatory system</keyword>
<evidence type="ECO:0000313" key="11">
    <source>
        <dbReference type="EMBL" id="MBD8006298.1"/>
    </source>
</evidence>
<comment type="subcellular location">
    <subcellularLocation>
        <location evidence="1">Cytoplasm</location>
    </subcellularLocation>
</comment>
<dbReference type="PIRSF" id="PIRSF006171">
    <property type="entry name" value="RR_citrat_malat"/>
    <property type="match status" value="1"/>
</dbReference>
<keyword evidence="12" id="KW-1185">Reference proteome</keyword>
<dbReference type="InterPro" id="IPR011006">
    <property type="entry name" value="CheY-like_superfamily"/>
</dbReference>
<evidence type="ECO:0000313" key="12">
    <source>
        <dbReference type="Proteomes" id="UP000648182"/>
    </source>
</evidence>
<proteinExistence type="predicted"/>
<comment type="caution">
    <text evidence="11">The sequence shown here is derived from an EMBL/GenBank/DDBJ whole genome shotgun (WGS) entry which is preliminary data.</text>
</comment>
<keyword evidence="8" id="KW-0804">Transcription</keyword>
<dbReference type="SUPFAM" id="SSF52172">
    <property type="entry name" value="CheY-like"/>
    <property type="match status" value="1"/>
</dbReference>
<dbReference type="PANTHER" id="PTHR45526">
    <property type="entry name" value="TRANSCRIPTIONAL REGULATORY PROTEIN DPIA"/>
    <property type="match status" value="1"/>
</dbReference>
<dbReference type="Proteomes" id="UP000648182">
    <property type="component" value="Unassembled WGS sequence"/>
</dbReference>
<dbReference type="InterPro" id="IPR051271">
    <property type="entry name" value="2C-system_Tx_regulators"/>
</dbReference>
<keyword evidence="7" id="KW-0010">Activator</keyword>
<evidence type="ECO:0000256" key="2">
    <source>
        <dbReference type="ARBA" id="ARBA00022490"/>
    </source>
</evidence>
<evidence type="ECO:0000259" key="10">
    <source>
        <dbReference type="PROSITE" id="PS50110"/>
    </source>
</evidence>
<evidence type="ECO:0000256" key="1">
    <source>
        <dbReference type="ARBA" id="ARBA00004496"/>
    </source>
</evidence>
<evidence type="ECO:0000256" key="9">
    <source>
        <dbReference type="PROSITE-ProRule" id="PRU00169"/>
    </source>
</evidence>
<evidence type="ECO:0000256" key="4">
    <source>
        <dbReference type="ARBA" id="ARBA00023012"/>
    </source>
</evidence>
<dbReference type="RefSeq" id="WP_191814007.1">
    <property type="nucleotide sequence ID" value="NZ_JACSPV010000027.1"/>
</dbReference>
<dbReference type="SUPFAM" id="SSF46785">
    <property type="entry name" value="Winged helix' DNA-binding domain"/>
    <property type="match status" value="1"/>
</dbReference>
<protein>
    <submittedName>
        <fullName evidence="11">Response regulator</fullName>
    </submittedName>
</protein>
<keyword evidence="5" id="KW-0805">Transcription regulation</keyword>
<evidence type="ECO:0000256" key="5">
    <source>
        <dbReference type="ARBA" id="ARBA00023015"/>
    </source>
</evidence>
<dbReference type="InterPro" id="IPR024187">
    <property type="entry name" value="Sig_transdc_resp-reg_cit/mal"/>
</dbReference>
<keyword evidence="2" id="KW-0963">Cytoplasm</keyword>
<dbReference type="Pfam" id="PF00072">
    <property type="entry name" value="Response_reg"/>
    <property type="match status" value="1"/>
</dbReference>
<accession>A0ABR8VNG5</accession>
<dbReference type="Gene3D" id="3.40.50.2300">
    <property type="match status" value="1"/>
</dbReference>
<dbReference type="InterPro" id="IPR048714">
    <property type="entry name" value="DpiA-like_HTH"/>
</dbReference>
<reference evidence="11 12" key="1">
    <citation type="submission" date="2020-08" db="EMBL/GenBank/DDBJ databases">
        <title>A Genomic Blueprint of the Chicken Gut Microbiome.</title>
        <authorList>
            <person name="Gilroy R."/>
            <person name="Ravi A."/>
            <person name="Getino M."/>
            <person name="Pursley I."/>
            <person name="Horton D.L."/>
            <person name="Alikhan N.-F."/>
            <person name="Baker D."/>
            <person name="Gharbi K."/>
            <person name="Hall N."/>
            <person name="Watson M."/>
            <person name="Adriaenssens E.M."/>
            <person name="Foster-Nyarko E."/>
            <person name="Jarju S."/>
            <person name="Secka A."/>
            <person name="Antonio M."/>
            <person name="Oren A."/>
            <person name="Chaudhuri R."/>
            <person name="La Ragione R.M."/>
            <person name="Hildebrand F."/>
            <person name="Pallen M.J."/>
        </authorList>
    </citation>
    <scope>NUCLEOTIDE SEQUENCE [LARGE SCALE GENOMIC DNA]</scope>
    <source>
        <strain evidence="11 12">Sa1BUA2</strain>
    </source>
</reference>
<evidence type="ECO:0000256" key="6">
    <source>
        <dbReference type="ARBA" id="ARBA00023125"/>
    </source>
</evidence>
<name>A0ABR8VNG5_9BACI</name>
<keyword evidence="3 9" id="KW-0597">Phosphoprotein</keyword>
<dbReference type="SMART" id="SM00448">
    <property type="entry name" value="REC"/>
    <property type="match status" value="1"/>
</dbReference>
<dbReference type="PROSITE" id="PS50110">
    <property type="entry name" value="RESPONSE_REGULATORY"/>
    <property type="match status" value="1"/>
</dbReference>
<dbReference type="Pfam" id="PF20714">
    <property type="entry name" value="HTH_64"/>
    <property type="match status" value="1"/>
</dbReference>
<keyword evidence="6" id="KW-0238">DNA-binding</keyword>
<organism evidence="11 12">
    <name type="scientific">Bacillus norwichensis</name>
    <dbReference type="NCBI Taxonomy" id="2762217"/>
    <lineage>
        <taxon>Bacteria</taxon>
        <taxon>Bacillati</taxon>
        <taxon>Bacillota</taxon>
        <taxon>Bacilli</taxon>
        <taxon>Bacillales</taxon>
        <taxon>Bacillaceae</taxon>
        <taxon>Bacillus</taxon>
    </lineage>
</organism>
<dbReference type="PANTHER" id="PTHR45526:SF1">
    <property type="entry name" value="TRANSCRIPTIONAL REGULATORY PROTEIN DCUR-RELATED"/>
    <property type="match status" value="1"/>
</dbReference>
<dbReference type="EMBL" id="JACSPV010000027">
    <property type="protein sequence ID" value="MBD8006298.1"/>
    <property type="molecule type" value="Genomic_DNA"/>
</dbReference>
<feature type="domain" description="Response regulatory" evidence="10">
    <location>
        <begin position="6"/>
        <end position="124"/>
    </location>
</feature>
<evidence type="ECO:0000256" key="7">
    <source>
        <dbReference type="ARBA" id="ARBA00023159"/>
    </source>
</evidence>
<dbReference type="InterPro" id="IPR001789">
    <property type="entry name" value="Sig_transdc_resp-reg_receiver"/>
</dbReference>
<evidence type="ECO:0000256" key="3">
    <source>
        <dbReference type="ARBA" id="ARBA00022553"/>
    </source>
</evidence>
<feature type="modified residue" description="4-aspartylphosphate" evidence="9">
    <location>
        <position position="59"/>
    </location>
</feature>